<comment type="similarity">
    <text evidence="1 6">Belongs to the FHY3/FAR1 family.</text>
</comment>
<comment type="caution">
    <text evidence="8">The sequence shown here is derived from an EMBL/GenBank/DDBJ whole genome shotgun (WGS) entry which is preliminary data.</text>
</comment>
<reference evidence="8" key="1">
    <citation type="submission" date="2019-11" db="EMBL/GenBank/DDBJ databases">
        <authorList>
            <person name="Liu Y."/>
            <person name="Hou J."/>
            <person name="Li T.-Q."/>
            <person name="Guan C.-H."/>
            <person name="Wu X."/>
            <person name="Wu H.-Z."/>
            <person name="Ling F."/>
            <person name="Zhang R."/>
            <person name="Shi X.-G."/>
            <person name="Ren J.-P."/>
            <person name="Chen E.-F."/>
            <person name="Sun J.-M."/>
        </authorList>
    </citation>
    <scope>NUCLEOTIDE SEQUENCE</scope>
    <source>
        <strain evidence="8">Adult_tree_wgs_1</strain>
        <tissue evidence="8">Leaves</tissue>
    </source>
</reference>
<keyword evidence="2 6" id="KW-0479">Metal-binding</keyword>
<dbReference type="InterPro" id="IPR007527">
    <property type="entry name" value="Znf_SWIM"/>
</dbReference>
<sequence length="174" mass="20091">MYPMEETMSELYTIDIFHMFQDELFQNTAYKVIVTNEDDDRVVYAVHRIKGSGSKVREIVVDKSSNHVRCSCKMFECAEIPCRHILAYFSRMQIDDLPNEYILRRWTKSAKAMRAMVTEDGTEFVEELLSSGHKKLCDMKKVCQDGEGSVIKVPIIRDHGFKEPLQVRAKGCGK</sequence>
<keyword evidence="9" id="KW-1185">Reference proteome</keyword>
<evidence type="ECO:0000259" key="7">
    <source>
        <dbReference type="PROSITE" id="PS50966"/>
    </source>
</evidence>
<evidence type="ECO:0000256" key="6">
    <source>
        <dbReference type="RuleBase" id="RU367018"/>
    </source>
</evidence>
<dbReference type="OrthoDB" id="1677172at2759"/>
<dbReference type="GO" id="GO:0005634">
    <property type="term" value="C:nucleus"/>
    <property type="evidence" value="ECO:0007669"/>
    <property type="project" value="UniProtKB-SubCell"/>
</dbReference>
<dbReference type="PANTHER" id="PTHR31669:SF251">
    <property type="entry name" value="PROTEIN FAR1-RELATED SEQUENCE"/>
    <property type="match status" value="1"/>
</dbReference>
<keyword evidence="3 5" id="KW-0863">Zinc-finger</keyword>
<evidence type="ECO:0000256" key="1">
    <source>
        <dbReference type="ARBA" id="ARBA00005889"/>
    </source>
</evidence>
<evidence type="ECO:0000313" key="9">
    <source>
        <dbReference type="Proteomes" id="UP000626092"/>
    </source>
</evidence>
<dbReference type="Proteomes" id="UP000626092">
    <property type="component" value="Unassembled WGS sequence"/>
</dbReference>
<dbReference type="Pfam" id="PF04434">
    <property type="entry name" value="SWIM"/>
    <property type="match status" value="1"/>
</dbReference>
<evidence type="ECO:0000256" key="3">
    <source>
        <dbReference type="ARBA" id="ARBA00022771"/>
    </source>
</evidence>
<dbReference type="GO" id="GO:0006355">
    <property type="term" value="P:regulation of DNA-templated transcription"/>
    <property type="evidence" value="ECO:0007669"/>
    <property type="project" value="UniProtKB-UniRule"/>
</dbReference>
<evidence type="ECO:0000313" key="8">
    <source>
        <dbReference type="EMBL" id="KAF7124065.1"/>
    </source>
</evidence>
<dbReference type="InterPro" id="IPR031052">
    <property type="entry name" value="FHY3/FAR1"/>
</dbReference>
<name>A0A834G6Z2_RHOSS</name>
<dbReference type="PANTHER" id="PTHR31669">
    <property type="entry name" value="PROTEIN FAR1-RELATED SEQUENCE 10-RELATED"/>
    <property type="match status" value="1"/>
</dbReference>
<dbReference type="InterPro" id="IPR006564">
    <property type="entry name" value="Znf_PMZ"/>
</dbReference>
<proteinExistence type="inferred from homology"/>
<feature type="domain" description="SWIM-type" evidence="7">
    <location>
        <begin position="57"/>
        <end position="93"/>
    </location>
</feature>
<keyword evidence="6" id="KW-0539">Nucleus</keyword>
<gene>
    <name evidence="8" type="ORF">RHSIM_Rhsim12G0117700</name>
</gene>
<evidence type="ECO:0000256" key="4">
    <source>
        <dbReference type="ARBA" id="ARBA00022833"/>
    </source>
</evidence>
<dbReference type="AlphaFoldDB" id="A0A834G6Z2"/>
<dbReference type="EMBL" id="WJXA01000012">
    <property type="protein sequence ID" value="KAF7124065.1"/>
    <property type="molecule type" value="Genomic_DNA"/>
</dbReference>
<dbReference type="SMART" id="SM00575">
    <property type="entry name" value="ZnF_PMZ"/>
    <property type="match status" value="1"/>
</dbReference>
<protein>
    <recommendedName>
        <fullName evidence="6">Protein FAR1-RELATED SEQUENCE</fullName>
    </recommendedName>
</protein>
<accession>A0A834G6Z2</accession>
<dbReference type="PROSITE" id="PS50966">
    <property type="entry name" value="ZF_SWIM"/>
    <property type="match status" value="1"/>
</dbReference>
<comment type="function">
    <text evidence="6">Putative transcription activator involved in regulating light control of development.</text>
</comment>
<comment type="subcellular location">
    <subcellularLocation>
        <location evidence="6">Nucleus</location>
    </subcellularLocation>
</comment>
<organism evidence="8 9">
    <name type="scientific">Rhododendron simsii</name>
    <name type="common">Sims's rhododendron</name>
    <dbReference type="NCBI Taxonomy" id="118357"/>
    <lineage>
        <taxon>Eukaryota</taxon>
        <taxon>Viridiplantae</taxon>
        <taxon>Streptophyta</taxon>
        <taxon>Embryophyta</taxon>
        <taxon>Tracheophyta</taxon>
        <taxon>Spermatophyta</taxon>
        <taxon>Magnoliopsida</taxon>
        <taxon>eudicotyledons</taxon>
        <taxon>Gunneridae</taxon>
        <taxon>Pentapetalae</taxon>
        <taxon>asterids</taxon>
        <taxon>Ericales</taxon>
        <taxon>Ericaceae</taxon>
        <taxon>Ericoideae</taxon>
        <taxon>Rhodoreae</taxon>
        <taxon>Rhododendron</taxon>
    </lineage>
</organism>
<dbReference type="GO" id="GO:0008270">
    <property type="term" value="F:zinc ion binding"/>
    <property type="evidence" value="ECO:0007669"/>
    <property type="project" value="UniProtKB-UniRule"/>
</dbReference>
<evidence type="ECO:0000256" key="2">
    <source>
        <dbReference type="ARBA" id="ARBA00022723"/>
    </source>
</evidence>
<evidence type="ECO:0000256" key="5">
    <source>
        <dbReference type="PROSITE-ProRule" id="PRU00325"/>
    </source>
</evidence>
<keyword evidence="4 6" id="KW-0862">Zinc</keyword>